<keyword evidence="1" id="KW-0472">Membrane</keyword>
<dbReference type="RefSeq" id="WP_074976985.1">
    <property type="nucleotide sequence ID" value="NZ_FPAG01000002.1"/>
</dbReference>
<evidence type="ECO:0000313" key="5">
    <source>
        <dbReference type="Proteomes" id="UP000183209"/>
    </source>
</evidence>
<dbReference type="EMBL" id="FPAG01000002">
    <property type="protein sequence ID" value="SFS53808.1"/>
    <property type="molecule type" value="Genomic_DNA"/>
</dbReference>
<feature type="transmembrane region" description="Helical" evidence="1">
    <location>
        <begin position="120"/>
        <end position="137"/>
    </location>
</feature>
<sequence length="423" mass="45997">MSEITTYIDPFILGILISTGIGLIIGLEREYDKLKEEKKVFAGIRTFPIVAILGYILGILSSTYSSWLVIIALAAFLIFLAISHVAVISKNIMMGITTILALTSTFILGVMVANHLEKEAIATAVIIVTLLSLKTTFRSFIKNITSEELFAFIKFSIISLLILPFLPNQNYGPQDLLNPFEIGTIVVIISFINFIGYFLVKYRGAKKGILLTAILGGMVSSTAVTWMYASRSKETPGLSKKYAAGIIIATGIMFVRLIVIASIFNKAILGYIIIPFGLLTIICTISSIILIKKPGEEPNSEINIGNPLNIISAIGFGLLYVIILYVVHYSNKIFGDTGLYYSAIVAGLADTDAITISLAKFYLGTDKLQLATFVIITAALSNLIVKLIITMIRGSNSTKKIVAYAFGLILLTGILYILIGSFI</sequence>
<dbReference type="Pfam" id="PF13194">
    <property type="entry name" value="DUF4010"/>
    <property type="match status" value="1"/>
</dbReference>
<keyword evidence="1" id="KW-0812">Transmembrane</keyword>
<evidence type="ECO:0000256" key="1">
    <source>
        <dbReference type="SAM" id="Phobius"/>
    </source>
</evidence>
<feature type="transmembrane region" description="Helical" evidence="1">
    <location>
        <begin position="401"/>
        <end position="419"/>
    </location>
</feature>
<feature type="transmembrane region" description="Helical" evidence="1">
    <location>
        <begin position="149"/>
        <end position="167"/>
    </location>
</feature>
<feature type="transmembrane region" description="Helical" evidence="1">
    <location>
        <begin position="310"/>
        <end position="327"/>
    </location>
</feature>
<feature type="transmembrane region" description="Helical" evidence="1">
    <location>
        <begin position="339"/>
        <end position="362"/>
    </location>
</feature>
<feature type="transmembrane region" description="Helical" evidence="1">
    <location>
        <begin position="368"/>
        <end position="389"/>
    </location>
</feature>
<dbReference type="OrthoDB" id="9813718at2"/>
<feature type="transmembrane region" description="Helical" evidence="1">
    <location>
        <begin position="179"/>
        <end position="200"/>
    </location>
</feature>
<evidence type="ECO:0000259" key="3">
    <source>
        <dbReference type="Pfam" id="PF13194"/>
    </source>
</evidence>
<dbReference type="PANTHER" id="PTHR39084:SF1">
    <property type="entry name" value="DUF4010 DOMAIN-CONTAINING PROTEIN"/>
    <property type="match status" value="1"/>
</dbReference>
<protein>
    <submittedName>
        <fullName evidence="4">Uncharacterized membrane protein, DUF4010 family</fullName>
    </submittedName>
</protein>
<keyword evidence="1" id="KW-1133">Transmembrane helix</keyword>
<accession>A0A1I6QNA7</accession>
<feature type="transmembrane region" description="Helical" evidence="1">
    <location>
        <begin position="268"/>
        <end position="290"/>
    </location>
</feature>
<dbReference type="InterPro" id="IPR025105">
    <property type="entry name" value="DUF4010"/>
</dbReference>
<evidence type="ECO:0000313" key="4">
    <source>
        <dbReference type="EMBL" id="SFS53808.1"/>
    </source>
</evidence>
<evidence type="ECO:0000259" key="2">
    <source>
        <dbReference type="Pfam" id="PF02308"/>
    </source>
</evidence>
<dbReference type="AlphaFoldDB" id="A0A1I6QNA7"/>
<proteinExistence type="predicted"/>
<feature type="transmembrane region" description="Helical" evidence="1">
    <location>
        <begin position="94"/>
        <end position="114"/>
    </location>
</feature>
<dbReference type="InterPro" id="IPR049177">
    <property type="entry name" value="MgtC_SapB_SrpB_YhiD_N"/>
</dbReference>
<feature type="transmembrane region" description="Helical" evidence="1">
    <location>
        <begin position="40"/>
        <end position="60"/>
    </location>
</feature>
<feature type="domain" description="DUF4010" evidence="3">
    <location>
        <begin position="187"/>
        <end position="393"/>
    </location>
</feature>
<dbReference type="Proteomes" id="UP000183209">
    <property type="component" value="Unassembled WGS sequence"/>
</dbReference>
<dbReference type="PANTHER" id="PTHR39084">
    <property type="entry name" value="MEMBRANE PROTEIN-RELATED"/>
    <property type="match status" value="1"/>
</dbReference>
<feature type="transmembrane region" description="Helical" evidence="1">
    <location>
        <begin position="241"/>
        <end position="261"/>
    </location>
</feature>
<feature type="transmembrane region" description="Helical" evidence="1">
    <location>
        <begin position="66"/>
        <end position="87"/>
    </location>
</feature>
<dbReference type="Pfam" id="PF02308">
    <property type="entry name" value="MgtC"/>
    <property type="match status" value="1"/>
</dbReference>
<feature type="domain" description="MgtC/SapB/SrpB/YhiD N-terminal" evidence="2">
    <location>
        <begin position="15"/>
        <end position="138"/>
    </location>
</feature>
<feature type="transmembrane region" description="Helical" evidence="1">
    <location>
        <begin position="6"/>
        <end position="28"/>
    </location>
</feature>
<organism evidence="4 5">
    <name type="scientific">Zhouia amylolytica</name>
    <dbReference type="NCBI Taxonomy" id="376730"/>
    <lineage>
        <taxon>Bacteria</taxon>
        <taxon>Pseudomonadati</taxon>
        <taxon>Bacteroidota</taxon>
        <taxon>Flavobacteriia</taxon>
        <taxon>Flavobacteriales</taxon>
        <taxon>Flavobacteriaceae</taxon>
        <taxon>Zhouia</taxon>
    </lineage>
</organism>
<name>A0A1I6QNA7_9FLAO</name>
<feature type="transmembrane region" description="Helical" evidence="1">
    <location>
        <begin position="209"/>
        <end position="229"/>
    </location>
</feature>
<gene>
    <name evidence="4" type="ORF">SAMN04487906_0742</name>
</gene>
<reference evidence="4 5" key="1">
    <citation type="submission" date="2016-10" db="EMBL/GenBank/DDBJ databases">
        <authorList>
            <person name="de Groot N.N."/>
        </authorList>
    </citation>
    <scope>NUCLEOTIDE SEQUENCE [LARGE SCALE GENOMIC DNA]</scope>
    <source>
        <strain evidence="4 5">CGMCC 1.6114</strain>
    </source>
</reference>